<dbReference type="EMBL" id="FNTV01000001">
    <property type="protein sequence ID" value="SEE49741.1"/>
    <property type="molecule type" value="Genomic_DNA"/>
</dbReference>
<dbReference type="CDD" id="cd00085">
    <property type="entry name" value="HNHc"/>
    <property type="match status" value="1"/>
</dbReference>
<dbReference type="InterPro" id="IPR003615">
    <property type="entry name" value="HNH_nuc"/>
</dbReference>
<feature type="region of interest" description="Disordered" evidence="1">
    <location>
        <begin position="1"/>
        <end position="27"/>
    </location>
</feature>
<dbReference type="Proteomes" id="UP000182725">
    <property type="component" value="Unassembled WGS sequence"/>
</dbReference>
<sequence length="466" mass="52211">MPSFREKARRLRERQHPETIPARTRKANEDRCLRVNRRQDGMSWLSLYAPAPTLESIWDQRTSTAQAAQGPHEERTLTQLRADVAAALLLNQGMAGNQIFAPAVMAEELHGLPPEDGAAPAHEMDAEAAAVGDGAVEFGEREPAFWSEPEPESPGNTYPSWLQSRREEADYFDPSFRAPDPWGEPGWRPEAMPPALLPATAGSSAVGGEPPAYMAPVWPPLPKVTPVLLIPALSFLGATDEPAWLEGTGPISMEVAKRLTAGVSSFYRVLTDPISNVPLDLTPETYRITSAMRLMLRIRDENCEFPGCMDKAASSEVYHIRAFGSGGQSVYDNLEHLCKRHHQLKHLKDDRTRNGEYRTDQSPDRQQVRLRGWTPFSTESGIAWTSPTGIYYPPGPRDTQPPVYPEWLKDSIVESLEDLSERTAETIEPAYLAEEERELMNDKEFVERRNREIEEYCRTHPEGEAA</sequence>
<evidence type="ECO:0000313" key="4">
    <source>
        <dbReference type="Proteomes" id="UP000182725"/>
    </source>
</evidence>
<feature type="domain" description="HNH nuclease" evidence="2">
    <location>
        <begin position="291"/>
        <end position="343"/>
    </location>
</feature>
<evidence type="ECO:0000256" key="1">
    <source>
        <dbReference type="SAM" id="MobiDB-lite"/>
    </source>
</evidence>
<dbReference type="SMART" id="SM00507">
    <property type="entry name" value="HNHc"/>
    <property type="match status" value="1"/>
</dbReference>
<protein>
    <recommendedName>
        <fullName evidence="2">HNH nuclease domain-containing protein</fullName>
    </recommendedName>
</protein>
<dbReference type="RefSeq" id="WP_139244243.1">
    <property type="nucleotide sequence ID" value="NZ_FNTV01000001.1"/>
</dbReference>
<evidence type="ECO:0000313" key="3">
    <source>
        <dbReference type="EMBL" id="SEE49741.1"/>
    </source>
</evidence>
<accession>A0A1H5JCG0</accession>
<proteinExistence type="predicted"/>
<dbReference type="AlphaFoldDB" id="A0A1H5JCG0"/>
<name>A0A1H5JCG0_9MICC</name>
<reference evidence="3 4" key="1">
    <citation type="submission" date="2016-10" db="EMBL/GenBank/DDBJ databases">
        <authorList>
            <person name="de Groot N.N."/>
        </authorList>
    </citation>
    <scope>NUCLEOTIDE SEQUENCE [LARGE SCALE GENOMIC DNA]</scope>
    <source>
        <strain evidence="3 4">DSM 22274</strain>
    </source>
</reference>
<evidence type="ECO:0000259" key="2">
    <source>
        <dbReference type="SMART" id="SM00507"/>
    </source>
</evidence>
<organism evidence="3 4">
    <name type="scientific">Arthrobacter alpinus</name>
    <dbReference type="NCBI Taxonomy" id="656366"/>
    <lineage>
        <taxon>Bacteria</taxon>
        <taxon>Bacillati</taxon>
        <taxon>Actinomycetota</taxon>
        <taxon>Actinomycetes</taxon>
        <taxon>Micrococcales</taxon>
        <taxon>Micrococcaceae</taxon>
        <taxon>Arthrobacter</taxon>
    </lineage>
</organism>
<gene>
    <name evidence="3" type="ORF">SAMN04489740_1565</name>
</gene>